<dbReference type="eggNOG" id="COG0014">
    <property type="taxonomic scope" value="Bacteria"/>
</dbReference>
<dbReference type="KEGG" id="cgo:Corgl_0670"/>
<dbReference type="Gene3D" id="3.40.605.10">
    <property type="entry name" value="Aldehyde Dehydrogenase, Chain A, domain 1"/>
    <property type="match status" value="1"/>
</dbReference>
<comment type="subcellular location">
    <subcellularLocation>
        <location evidence="7">Cytoplasm</location>
    </subcellularLocation>
</comment>
<dbReference type="GO" id="GO:0004350">
    <property type="term" value="F:glutamate-5-semialdehyde dehydrogenase activity"/>
    <property type="evidence" value="ECO:0007669"/>
    <property type="project" value="UniProtKB-UniRule"/>
</dbReference>
<feature type="domain" description="Aldehyde dehydrogenase" evidence="8">
    <location>
        <begin position="109"/>
        <end position="286"/>
    </location>
</feature>
<sequence length="431" mass="45470">MDDEITRRVRVLAVGAKRASRALGLAADARRVAAVRLMAACLRESQAHILAANAQDMQAARAAGTPEGLLDRLALTPARVEDMAAGLERLADLPDPCGRVLERRGLDSGIELERVSVPLGLVAMVFEARPNVTSDAAGICIRAGNACILRAGALARRSSAVIAHALASAVERSGFDRAAVSIIESSDREATAALMGLRGIVDVLIPRGGAGLIARCVRDAQVPVIETGTGNCHIYVHESADPERALAILLDAKTCRVGVCNAAESLLVDRSIARRFIPLALSALAAAGVLVHGDAETREAADALMAQDARLGLRFADATDEDWSREYLALEISVRVVSGLDEAIEHVNRYGTGHSEAIVAQDGLACERFLREVDAAAVYANASTRFTDGAMFGMGAEIGISTQKLHVRGPFGAEALTTWKYVLRGSGQVRG</sequence>
<dbReference type="CDD" id="cd07079">
    <property type="entry name" value="ALDH_F18-19_ProA-GPR"/>
    <property type="match status" value="1"/>
</dbReference>
<dbReference type="HOGENOM" id="CLU_030231_0_0_11"/>
<keyword evidence="3 7" id="KW-0641">Proline biosynthesis</keyword>
<dbReference type="FunFam" id="3.40.309.10:FF:000006">
    <property type="entry name" value="Gamma-glutamyl phosphate reductase"/>
    <property type="match status" value="1"/>
</dbReference>
<dbReference type="OrthoDB" id="9809970at2"/>
<dbReference type="InterPro" id="IPR000965">
    <property type="entry name" value="GPR_dom"/>
</dbReference>
<evidence type="ECO:0000256" key="7">
    <source>
        <dbReference type="HAMAP-Rule" id="MF_00412"/>
    </source>
</evidence>
<dbReference type="PIRSF" id="PIRSF000151">
    <property type="entry name" value="GPR"/>
    <property type="match status" value="1"/>
</dbReference>
<dbReference type="InterPro" id="IPR012134">
    <property type="entry name" value="Glu-5-SA_DH"/>
</dbReference>
<dbReference type="Proteomes" id="UP000006851">
    <property type="component" value="Chromosome"/>
</dbReference>
<evidence type="ECO:0000256" key="4">
    <source>
        <dbReference type="ARBA" id="ARBA00022857"/>
    </source>
</evidence>
<comment type="similarity">
    <text evidence="7">Belongs to the gamma-glutamyl phosphate reductase family.</text>
</comment>
<dbReference type="InterPro" id="IPR016162">
    <property type="entry name" value="Ald_DH_N"/>
</dbReference>
<dbReference type="EMBL" id="CP002628">
    <property type="protein sequence ID" value="AEB06784.1"/>
    <property type="molecule type" value="Genomic_DNA"/>
</dbReference>
<protein>
    <recommendedName>
        <fullName evidence="7">Gamma-glutamyl phosphate reductase</fullName>
        <shortName evidence="7">GPR</shortName>
        <ecNumber evidence="7">1.2.1.41</ecNumber>
    </recommendedName>
    <alternativeName>
        <fullName evidence="7">Glutamate-5-semialdehyde dehydrogenase</fullName>
    </alternativeName>
    <alternativeName>
        <fullName evidence="7">Glutamyl-gamma-semialdehyde dehydrogenase</fullName>
        <shortName evidence="7">GSA dehydrogenase</shortName>
    </alternativeName>
</protein>
<dbReference type="HAMAP" id="MF_00412">
    <property type="entry name" value="ProA"/>
    <property type="match status" value="1"/>
</dbReference>
<keyword evidence="5 7" id="KW-0560">Oxidoreductase</keyword>
<keyword evidence="7" id="KW-0963">Cytoplasm</keyword>
<dbReference type="UniPathway" id="UPA00098">
    <property type="reaction ID" value="UER00360"/>
</dbReference>
<dbReference type="GO" id="GO:0055129">
    <property type="term" value="P:L-proline biosynthetic process"/>
    <property type="evidence" value="ECO:0007669"/>
    <property type="project" value="UniProtKB-UniRule"/>
</dbReference>
<evidence type="ECO:0000313" key="9">
    <source>
        <dbReference type="EMBL" id="AEB06784.1"/>
    </source>
</evidence>
<dbReference type="EC" id="1.2.1.41" evidence="7"/>
<comment type="catalytic activity">
    <reaction evidence="6 7">
        <text>L-glutamate 5-semialdehyde + phosphate + NADP(+) = L-glutamyl 5-phosphate + NADPH + H(+)</text>
        <dbReference type="Rhea" id="RHEA:19541"/>
        <dbReference type="ChEBI" id="CHEBI:15378"/>
        <dbReference type="ChEBI" id="CHEBI:43474"/>
        <dbReference type="ChEBI" id="CHEBI:57783"/>
        <dbReference type="ChEBI" id="CHEBI:58066"/>
        <dbReference type="ChEBI" id="CHEBI:58274"/>
        <dbReference type="ChEBI" id="CHEBI:58349"/>
        <dbReference type="EC" id="1.2.1.41"/>
    </reaction>
</comment>
<keyword evidence="4 7" id="KW-0521">NADP</keyword>
<evidence type="ECO:0000256" key="1">
    <source>
        <dbReference type="ARBA" id="ARBA00004985"/>
    </source>
</evidence>
<evidence type="ECO:0000256" key="5">
    <source>
        <dbReference type="ARBA" id="ARBA00023002"/>
    </source>
</evidence>
<dbReference type="InterPro" id="IPR016161">
    <property type="entry name" value="Ald_DH/histidinol_DH"/>
</dbReference>
<evidence type="ECO:0000259" key="8">
    <source>
        <dbReference type="Pfam" id="PF00171"/>
    </source>
</evidence>
<proteinExistence type="inferred from homology"/>
<accession>F2N7G8</accession>
<comment type="function">
    <text evidence="7">Catalyzes the NADPH-dependent reduction of L-glutamate 5-phosphate into L-glutamate 5-semialdehyde and phosphate. The product spontaneously undergoes cyclization to form 1-pyrroline-5-carboxylate.</text>
</comment>
<dbReference type="NCBIfam" id="TIGR00407">
    <property type="entry name" value="proA"/>
    <property type="match status" value="1"/>
</dbReference>
<reference evidence="10" key="1">
    <citation type="journal article" date="2013" name="Stand. Genomic Sci.">
        <title>Complete genome sequence of Coriobacterium glomerans type strain (PW2(T)) from the midgut of Pyrrhocoris apterus L. (red soldier bug).</title>
        <authorList>
            <person name="Stackebrandt E."/>
            <person name="Zeytun A."/>
            <person name="Lapidus A."/>
            <person name="Nolan M."/>
            <person name="Lucas S."/>
            <person name="Hammon N."/>
            <person name="Deshpande S."/>
            <person name="Cheng J.F."/>
            <person name="Tapia R."/>
            <person name="Goodwin L.A."/>
            <person name="Pitluck S."/>
            <person name="Liolios K."/>
            <person name="Pagani I."/>
            <person name="Ivanova N."/>
            <person name="Mavromatis K."/>
            <person name="Mikhailova N."/>
            <person name="Huntemann M."/>
            <person name="Pati A."/>
            <person name="Chen A."/>
            <person name="Palaniappan K."/>
            <person name="Chang Y.J."/>
            <person name="Land M."/>
            <person name="Hauser L."/>
            <person name="Rohde M."/>
            <person name="Pukall R."/>
            <person name="Goker M."/>
            <person name="Detter J.C."/>
            <person name="Woyke T."/>
            <person name="Bristow J."/>
            <person name="Eisen J.A."/>
            <person name="Markowitz V."/>
            <person name="Hugenholtz P."/>
            <person name="Kyrpides N.C."/>
            <person name="Klenk H.P."/>
        </authorList>
    </citation>
    <scope>NUCLEOTIDE SEQUENCE</scope>
    <source>
        <strain evidence="10">ATCC 49209 / DSM 20642 / JCM 10262 / PW2</strain>
    </source>
</reference>
<dbReference type="PANTHER" id="PTHR11063:SF8">
    <property type="entry name" value="DELTA-1-PYRROLINE-5-CARBOXYLATE SYNTHASE"/>
    <property type="match status" value="1"/>
</dbReference>
<evidence type="ECO:0000256" key="6">
    <source>
        <dbReference type="ARBA" id="ARBA00049024"/>
    </source>
</evidence>
<dbReference type="NCBIfam" id="NF001221">
    <property type="entry name" value="PRK00197.1"/>
    <property type="match status" value="1"/>
</dbReference>
<dbReference type="InterPro" id="IPR015590">
    <property type="entry name" value="Aldehyde_DH_dom"/>
</dbReference>
<dbReference type="SUPFAM" id="SSF53720">
    <property type="entry name" value="ALDH-like"/>
    <property type="match status" value="1"/>
</dbReference>
<dbReference type="Gene3D" id="3.40.309.10">
    <property type="entry name" value="Aldehyde Dehydrogenase, Chain A, domain 2"/>
    <property type="match status" value="1"/>
</dbReference>
<dbReference type="STRING" id="700015.Corgl_0670"/>
<dbReference type="PANTHER" id="PTHR11063">
    <property type="entry name" value="GLUTAMATE SEMIALDEHYDE DEHYDROGENASE"/>
    <property type="match status" value="1"/>
</dbReference>
<dbReference type="InterPro" id="IPR016163">
    <property type="entry name" value="Ald_DH_C"/>
</dbReference>
<comment type="pathway">
    <text evidence="1 7">Amino-acid biosynthesis; L-proline biosynthesis; L-glutamate 5-semialdehyde from L-glutamate: step 2/2.</text>
</comment>
<evidence type="ECO:0000256" key="2">
    <source>
        <dbReference type="ARBA" id="ARBA00022605"/>
    </source>
</evidence>
<organism evidence="9 10">
    <name type="scientific">Coriobacterium glomerans (strain ATCC 49209 / DSM 20642 / JCM 10262 / PW2)</name>
    <dbReference type="NCBI Taxonomy" id="700015"/>
    <lineage>
        <taxon>Bacteria</taxon>
        <taxon>Bacillati</taxon>
        <taxon>Actinomycetota</taxon>
        <taxon>Coriobacteriia</taxon>
        <taxon>Coriobacteriales</taxon>
        <taxon>Coriobacteriaceae</taxon>
        <taxon>Coriobacterium</taxon>
    </lineage>
</organism>
<dbReference type="AlphaFoldDB" id="F2N7G8"/>
<dbReference type="GO" id="GO:0050661">
    <property type="term" value="F:NADP binding"/>
    <property type="evidence" value="ECO:0007669"/>
    <property type="project" value="InterPro"/>
</dbReference>
<keyword evidence="2 7" id="KW-0028">Amino-acid biosynthesis</keyword>
<keyword evidence="10" id="KW-1185">Reference proteome</keyword>
<evidence type="ECO:0000256" key="3">
    <source>
        <dbReference type="ARBA" id="ARBA00022650"/>
    </source>
</evidence>
<dbReference type="RefSeq" id="WP_013708527.1">
    <property type="nucleotide sequence ID" value="NC_015389.1"/>
</dbReference>
<dbReference type="GO" id="GO:0005737">
    <property type="term" value="C:cytoplasm"/>
    <property type="evidence" value="ECO:0007669"/>
    <property type="project" value="UniProtKB-SubCell"/>
</dbReference>
<dbReference type="Pfam" id="PF00171">
    <property type="entry name" value="Aldedh"/>
    <property type="match status" value="1"/>
</dbReference>
<gene>
    <name evidence="7" type="primary">proA</name>
    <name evidence="9" type="ordered locus">Corgl_0670</name>
</gene>
<evidence type="ECO:0000313" key="10">
    <source>
        <dbReference type="Proteomes" id="UP000006851"/>
    </source>
</evidence>
<name>F2N7G8_CORGP</name>